<dbReference type="PROSITE" id="PS51017">
    <property type="entry name" value="CCT"/>
    <property type="match status" value="1"/>
</dbReference>
<keyword evidence="5" id="KW-1185">Reference proteome</keyword>
<evidence type="ECO:0000259" key="3">
    <source>
        <dbReference type="PROSITE" id="PS51017"/>
    </source>
</evidence>
<comment type="subcellular location">
    <subcellularLocation>
        <location evidence="1">Nucleus</location>
    </subcellularLocation>
</comment>
<sequence>MAAAMEIDPAGALHEVLDKYEAGDMGSLDLLQGAPGWPDALASGNAGFPLASLGGCEPRFSLAGNAYAEQASELLSSLSSARVPDAAMDGSGASAASRGVAASRALHDDDRWFDRAASASAMDEDVPDRAKTHFIGAYSPEARKRRLAEFHAKRERRVWTRKVKYDVRKNFADTRMRVKGRFVKKEDEDLLKELISIT</sequence>
<evidence type="ECO:0000256" key="2">
    <source>
        <dbReference type="ARBA" id="ARBA00023242"/>
    </source>
</evidence>
<dbReference type="Proteomes" id="UP001363151">
    <property type="component" value="Unassembled WGS sequence"/>
</dbReference>
<dbReference type="PANTHER" id="PTHR31319">
    <property type="entry name" value="ZINC FINGER PROTEIN CONSTANS-LIKE 4"/>
    <property type="match status" value="1"/>
</dbReference>
<proteinExistence type="predicted"/>
<reference evidence="4 5" key="1">
    <citation type="submission" date="2024-03" db="EMBL/GenBank/DDBJ databases">
        <title>Aureococcus anophagefferens CCMP1851 and Kratosvirus quantuckense: Draft genome of a second virus-susceptible host strain in the model system.</title>
        <authorList>
            <person name="Chase E."/>
            <person name="Truchon A.R."/>
            <person name="Schepens W."/>
            <person name="Wilhelm S.W."/>
        </authorList>
    </citation>
    <scope>NUCLEOTIDE SEQUENCE [LARGE SCALE GENOMIC DNA]</scope>
    <source>
        <strain evidence="4 5">CCMP1851</strain>
    </source>
</reference>
<dbReference type="Pfam" id="PF06203">
    <property type="entry name" value="CCT"/>
    <property type="match status" value="1"/>
</dbReference>
<organism evidence="4 5">
    <name type="scientific">Aureococcus anophagefferens</name>
    <name type="common">Harmful bloom alga</name>
    <dbReference type="NCBI Taxonomy" id="44056"/>
    <lineage>
        <taxon>Eukaryota</taxon>
        <taxon>Sar</taxon>
        <taxon>Stramenopiles</taxon>
        <taxon>Ochrophyta</taxon>
        <taxon>Pelagophyceae</taxon>
        <taxon>Pelagomonadales</taxon>
        <taxon>Pelagomonadaceae</taxon>
        <taxon>Aureococcus</taxon>
    </lineage>
</organism>
<name>A0ABR1G8U0_AURAN</name>
<comment type="caution">
    <text evidence="4">The sequence shown here is derived from an EMBL/GenBank/DDBJ whole genome shotgun (WGS) entry which is preliminary data.</text>
</comment>
<dbReference type="EMBL" id="JBBJCI010000040">
    <property type="protein sequence ID" value="KAK7249681.1"/>
    <property type="molecule type" value="Genomic_DNA"/>
</dbReference>
<accession>A0ABR1G8U0</accession>
<evidence type="ECO:0000313" key="4">
    <source>
        <dbReference type="EMBL" id="KAK7249681.1"/>
    </source>
</evidence>
<protein>
    <recommendedName>
        <fullName evidence="3">CCT domain-containing protein</fullName>
    </recommendedName>
</protein>
<dbReference type="InterPro" id="IPR010402">
    <property type="entry name" value="CCT_domain"/>
</dbReference>
<evidence type="ECO:0000256" key="1">
    <source>
        <dbReference type="ARBA" id="ARBA00004123"/>
    </source>
</evidence>
<dbReference type="PANTHER" id="PTHR31319:SF77">
    <property type="entry name" value="ZINC FINGER PROTEIN CONSTANS-LIKE 4"/>
    <property type="match status" value="1"/>
</dbReference>
<feature type="domain" description="CCT" evidence="3">
    <location>
        <begin position="143"/>
        <end position="185"/>
    </location>
</feature>
<gene>
    <name evidence="4" type="ORF">SO694_0000430</name>
</gene>
<keyword evidence="2" id="KW-0539">Nucleus</keyword>
<dbReference type="InterPro" id="IPR045281">
    <property type="entry name" value="CONSTANS-like"/>
</dbReference>
<evidence type="ECO:0000313" key="5">
    <source>
        <dbReference type="Proteomes" id="UP001363151"/>
    </source>
</evidence>